<evidence type="ECO:0000313" key="2">
    <source>
        <dbReference type="Proteomes" id="UP000236291"/>
    </source>
</evidence>
<comment type="caution">
    <text evidence="1">The sequence shown here is derived from an EMBL/GenBank/DDBJ whole genome shotgun (WGS) entry which is preliminary data.</text>
</comment>
<dbReference type="AlphaFoldDB" id="A0A2K3M3M9"/>
<dbReference type="Proteomes" id="UP000236291">
    <property type="component" value="Unassembled WGS sequence"/>
</dbReference>
<reference evidence="1 2" key="2">
    <citation type="journal article" date="2017" name="Front. Plant Sci.">
        <title>Gene Classification and Mining of Molecular Markers Useful in Red Clover (Trifolium pratense) Breeding.</title>
        <authorList>
            <person name="Istvanek J."/>
            <person name="Dluhosova J."/>
            <person name="Dluhos P."/>
            <person name="Patkova L."/>
            <person name="Nedelnik J."/>
            <person name="Repkova J."/>
        </authorList>
    </citation>
    <scope>NUCLEOTIDE SEQUENCE [LARGE SCALE GENOMIC DNA]</scope>
    <source>
        <strain evidence="2">cv. Tatra</strain>
        <tissue evidence="1">Young leaves</tissue>
    </source>
</reference>
<gene>
    <name evidence="1" type="ORF">L195_g041450</name>
</gene>
<protein>
    <submittedName>
        <fullName evidence="1">Uncharacterized protein</fullName>
    </submittedName>
</protein>
<name>A0A2K3M3M9_TRIPR</name>
<accession>A0A2K3M3M9</accession>
<evidence type="ECO:0000313" key="1">
    <source>
        <dbReference type="EMBL" id="PNX85381.1"/>
    </source>
</evidence>
<proteinExistence type="predicted"/>
<organism evidence="1 2">
    <name type="scientific">Trifolium pratense</name>
    <name type="common">Red clover</name>
    <dbReference type="NCBI Taxonomy" id="57577"/>
    <lineage>
        <taxon>Eukaryota</taxon>
        <taxon>Viridiplantae</taxon>
        <taxon>Streptophyta</taxon>
        <taxon>Embryophyta</taxon>
        <taxon>Tracheophyta</taxon>
        <taxon>Spermatophyta</taxon>
        <taxon>Magnoliopsida</taxon>
        <taxon>eudicotyledons</taxon>
        <taxon>Gunneridae</taxon>
        <taxon>Pentapetalae</taxon>
        <taxon>rosids</taxon>
        <taxon>fabids</taxon>
        <taxon>Fabales</taxon>
        <taxon>Fabaceae</taxon>
        <taxon>Papilionoideae</taxon>
        <taxon>50 kb inversion clade</taxon>
        <taxon>NPAAA clade</taxon>
        <taxon>Hologalegina</taxon>
        <taxon>IRL clade</taxon>
        <taxon>Trifolieae</taxon>
        <taxon>Trifolium</taxon>
    </lineage>
</organism>
<reference evidence="1 2" key="1">
    <citation type="journal article" date="2014" name="Am. J. Bot.">
        <title>Genome assembly and annotation for red clover (Trifolium pratense; Fabaceae).</title>
        <authorList>
            <person name="Istvanek J."/>
            <person name="Jaros M."/>
            <person name="Krenek A."/>
            <person name="Repkova J."/>
        </authorList>
    </citation>
    <scope>NUCLEOTIDE SEQUENCE [LARGE SCALE GENOMIC DNA]</scope>
    <source>
        <strain evidence="2">cv. Tatra</strain>
        <tissue evidence="1">Young leaves</tissue>
    </source>
</reference>
<sequence length="84" mass="9974">MKNNDQGAWSCWPWRMVRQCWRMRRRTVAWPLPFAHDAQVLAHEAPVAVYILLFTFLQPPGNGRERGEIRKNGRFRRTLNLVTP</sequence>
<dbReference type="EMBL" id="ASHM01048608">
    <property type="protein sequence ID" value="PNX85381.1"/>
    <property type="molecule type" value="Genomic_DNA"/>
</dbReference>